<dbReference type="GO" id="GO:0004519">
    <property type="term" value="F:endonuclease activity"/>
    <property type="evidence" value="ECO:0007669"/>
    <property type="project" value="UniProtKB-KW"/>
</dbReference>
<proteinExistence type="predicted"/>
<keyword evidence="3" id="KW-0540">Nuclease</keyword>
<dbReference type="PROSITE" id="PS51257">
    <property type="entry name" value="PROKAR_LIPOPROTEIN"/>
    <property type="match status" value="1"/>
</dbReference>
<name>A0A7Z2S4U5_9SPHN</name>
<dbReference type="InterPro" id="IPR005135">
    <property type="entry name" value="Endo/exonuclease/phosphatase"/>
</dbReference>
<accession>A0A7Z2S4U5</accession>
<dbReference type="KEGG" id="schy:GVO57_00980"/>
<keyword evidence="3" id="KW-0255">Endonuclease</keyword>
<keyword evidence="3" id="KW-0269">Exonuclease</keyword>
<dbReference type="Gene3D" id="3.60.10.10">
    <property type="entry name" value="Endonuclease/exonuclease/phosphatase"/>
    <property type="match status" value="1"/>
</dbReference>
<evidence type="ECO:0000259" key="2">
    <source>
        <dbReference type="Pfam" id="PF03372"/>
    </source>
</evidence>
<dbReference type="InterPro" id="IPR006311">
    <property type="entry name" value="TAT_signal"/>
</dbReference>
<keyword evidence="3" id="KW-0378">Hydrolase</keyword>
<feature type="chain" id="PRO_5031199442" evidence="1">
    <location>
        <begin position="34"/>
        <end position="310"/>
    </location>
</feature>
<dbReference type="AlphaFoldDB" id="A0A7Z2S4U5"/>
<dbReference type="GO" id="GO:0004527">
    <property type="term" value="F:exonuclease activity"/>
    <property type="evidence" value="ECO:0007669"/>
    <property type="project" value="UniProtKB-KW"/>
</dbReference>
<sequence length="310" mass="33186">MPIARFPRRPVLTALLSLTLGLSGAACAPAAPAAPADTPSIRIASWNLEHLAAADGAGCRPRGPADYALLRRHADALDADVIAFQEVENAAAAARVFDPARYRIVMSARPDRGQGGECRDRPGASIRRQDVGFAIRRTLPITRHRDLRAIGVGNPELRWGVDVTIGGARPVRLLAVHLKSGCAAGRDPEDDDCPVLFAQGRSLERWIDARAAAGEDFAVLGDWNRRLADPGDGFRALVDDGRPAGAALTLAAGDAEARCVARYRRFIDHIATGTRATARVVKGSFAEYLYDGDETTHPSDHCPVSVRIAH</sequence>
<evidence type="ECO:0000313" key="3">
    <source>
        <dbReference type="EMBL" id="QHL89653.1"/>
    </source>
</evidence>
<dbReference type="Proteomes" id="UP000464468">
    <property type="component" value="Chromosome"/>
</dbReference>
<dbReference type="InterPro" id="IPR036691">
    <property type="entry name" value="Endo/exonu/phosph_ase_sf"/>
</dbReference>
<protein>
    <submittedName>
        <fullName evidence="3">Endonuclease/exonuclease/phosphatase</fullName>
    </submittedName>
</protein>
<dbReference type="Pfam" id="PF03372">
    <property type="entry name" value="Exo_endo_phos"/>
    <property type="match status" value="1"/>
</dbReference>
<organism evidence="3 4">
    <name type="scientific">Sphingomonas changnyeongensis</name>
    <dbReference type="NCBI Taxonomy" id="2698679"/>
    <lineage>
        <taxon>Bacteria</taxon>
        <taxon>Pseudomonadati</taxon>
        <taxon>Pseudomonadota</taxon>
        <taxon>Alphaproteobacteria</taxon>
        <taxon>Sphingomonadales</taxon>
        <taxon>Sphingomonadaceae</taxon>
        <taxon>Sphingomonas</taxon>
    </lineage>
</organism>
<keyword evidence="4" id="KW-1185">Reference proteome</keyword>
<dbReference type="SUPFAM" id="SSF56219">
    <property type="entry name" value="DNase I-like"/>
    <property type="match status" value="1"/>
</dbReference>
<evidence type="ECO:0000313" key="4">
    <source>
        <dbReference type="Proteomes" id="UP000464468"/>
    </source>
</evidence>
<feature type="signal peptide" evidence="1">
    <location>
        <begin position="1"/>
        <end position="33"/>
    </location>
</feature>
<dbReference type="EMBL" id="CP047895">
    <property type="protein sequence ID" value="QHL89653.1"/>
    <property type="molecule type" value="Genomic_DNA"/>
</dbReference>
<feature type="domain" description="Endonuclease/exonuclease/phosphatase" evidence="2">
    <location>
        <begin position="44"/>
        <end position="301"/>
    </location>
</feature>
<dbReference type="PROSITE" id="PS51318">
    <property type="entry name" value="TAT"/>
    <property type="match status" value="1"/>
</dbReference>
<keyword evidence="1" id="KW-0732">Signal</keyword>
<gene>
    <name evidence="3" type="ORF">GVO57_00980</name>
</gene>
<reference evidence="3 4" key="1">
    <citation type="submission" date="2020-01" db="EMBL/GenBank/DDBJ databases">
        <title>Sphingomonas sp. C33 whole genome sequece.</title>
        <authorList>
            <person name="Park C."/>
        </authorList>
    </citation>
    <scope>NUCLEOTIDE SEQUENCE [LARGE SCALE GENOMIC DNA]</scope>
    <source>
        <strain evidence="3 4">C33</strain>
    </source>
</reference>
<evidence type="ECO:0000256" key="1">
    <source>
        <dbReference type="SAM" id="SignalP"/>
    </source>
</evidence>